<dbReference type="Proteomes" id="UP001163046">
    <property type="component" value="Unassembled WGS sequence"/>
</dbReference>
<dbReference type="OrthoDB" id="5989823at2759"/>
<accession>A0A9X0DDC1</accession>
<organism evidence="1 2">
    <name type="scientific">Desmophyllum pertusum</name>
    <dbReference type="NCBI Taxonomy" id="174260"/>
    <lineage>
        <taxon>Eukaryota</taxon>
        <taxon>Metazoa</taxon>
        <taxon>Cnidaria</taxon>
        <taxon>Anthozoa</taxon>
        <taxon>Hexacorallia</taxon>
        <taxon>Scleractinia</taxon>
        <taxon>Caryophylliina</taxon>
        <taxon>Caryophylliidae</taxon>
        <taxon>Desmophyllum</taxon>
    </lineage>
</organism>
<sequence length="190" mass="21632">MTETTASPSVREREVHPEQTKVVEDSLTRYYKSLVIKLVNTTAHGNVKTLTNLKFMFGFSEHQITQVIENLGMIFTLSDVFKVVEIWDKRHALKILSVVSDVFNDVSSSNQSFDLTSEDKEYDFDDELLDEWNEVLQDDDLFDMIVDNLSLSQLQNSLLEEELVSNDSLEAEVPSAVLANVEMMNLDDSS</sequence>
<dbReference type="EMBL" id="MU825396">
    <property type="protein sequence ID" value="KAJ7394588.1"/>
    <property type="molecule type" value="Genomic_DNA"/>
</dbReference>
<gene>
    <name evidence="1" type="ORF">OS493_000406</name>
</gene>
<evidence type="ECO:0000313" key="1">
    <source>
        <dbReference type="EMBL" id="KAJ7394588.1"/>
    </source>
</evidence>
<evidence type="ECO:0000313" key="2">
    <source>
        <dbReference type="Proteomes" id="UP001163046"/>
    </source>
</evidence>
<keyword evidence="2" id="KW-1185">Reference proteome</keyword>
<reference evidence="1" key="1">
    <citation type="submission" date="2023-01" db="EMBL/GenBank/DDBJ databases">
        <title>Genome assembly of the deep-sea coral Lophelia pertusa.</title>
        <authorList>
            <person name="Herrera S."/>
            <person name="Cordes E."/>
        </authorList>
    </citation>
    <scope>NUCLEOTIDE SEQUENCE</scope>
    <source>
        <strain evidence="1">USNM1676648</strain>
        <tissue evidence="1">Polyp</tissue>
    </source>
</reference>
<protein>
    <submittedName>
        <fullName evidence="1">Uncharacterized protein</fullName>
    </submittedName>
</protein>
<dbReference type="AlphaFoldDB" id="A0A9X0DDC1"/>
<name>A0A9X0DDC1_9CNID</name>
<proteinExistence type="predicted"/>
<comment type="caution">
    <text evidence="1">The sequence shown here is derived from an EMBL/GenBank/DDBJ whole genome shotgun (WGS) entry which is preliminary data.</text>
</comment>